<evidence type="ECO:0000259" key="4">
    <source>
        <dbReference type="Pfam" id="PF01420"/>
    </source>
</evidence>
<dbReference type="PANTHER" id="PTHR30408">
    <property type="entry name" value="TYPE-1 RESTRICTION ENZYME ECOKI SPECIFICITY PROTEIN"/>
    <property type="match status" value="1"/>
</dbReference>
<protein>
    <submittedName>
        <fullName evidence="5">Restriction modification system DNA specificity domain-containing protein</fullName>
    </submittedName>
</protein>
<dbReference type="REBASE" id="56201">
    <property type="entry name" value="S.Mfo46621ORF6451P"/>
</dbReference>
<keyword evidence="2" id="KW-0680">Restriction system</keyword>
<dbReference type="HOGENOM" id="CLU_722868_0_0_11"/>
<gene>
    <name evidence="5" type="ORF">MFORT_06456</name>
</gene>
<evidence type="ECO:0000256" key="3">
    <source>
        <dbReference type="ARBA" id="ARBA00023125"/>
    </source>
</evidence>
<keyword evidence="3" id="KW-0238">DNA-binding</keyword>
<dbReference type="InterPro" id="IPR052021">
    <property type="entry name" value="Type-I_RS_S_subunit"/>
</dbReference>
<dbReference type="Pfam" id="PF01420">
    <property type="entry name" value="Methylase_S"/>
    <property type="match status" value="1"/>
</dbReference>
<dbReference type="InterPro" id="IPR000055">
    <property type="entry name" value="Restrct_endonuc_typeI_TRD"/>
</dbReference>
<reference evidence="5 6" key="1">
    <citation type="journal article" date="2012" name="J. Bacteriol.">
        <title>Complete Genome Sequence of Mycobacterium fortuitum subsp. fortuitum Type Strain DSM46621.</title>
        <authorList>
            <person name="Ho Y.S."/>
            <person name="Adroub S.A."/>
            <person name="Aleisa F."/>
            <person name="Mahmood H."/>
            <person name="Othoum G."/>
            <person name="Rashid F."/>
            <person name="Zaher M."/>
            <person name="Ali S."/>
            <person name="Bitter W."/>
            <person name="Pain A."/>
            <person name="Abdallah A.M."/>
        </authorList>
    </citation>
    <scope>NUCLEOTIDE SEQUENCE [LARGE SCALE GENOMIC DNA]</scope>
    <source>
        <strain evidence="6">DSM46621</strain>
    </source>
</reference>
<dbReference type="GO" id="GO:0003677">
    <property type="term" value="F:DNA binding"/>
    <property type="evidence" value="ECO:0007669"/>
    <property type="project" value="UniProtKB-KW"/>
</dbReference>
<comment type="similarity">
    <text evidence="1">Belongs to the type-I restriction system S methylase family.</text>
</comment>
<dbReference type="Gene3D" id="3.90.220.20">
    <property type="entry name" value="DNA methylase specificity domains"/>
    <property type="match status" value="2"/>
</dbReference>
<accession>K0V7Q6</accession>
<organism evidence="5 6">
    <name type="scientific">Mycolicibacterium fortuitum subsp. fortuitum DSM 46621 = ATCC 6841 = JCM 6387</name>
    <dbReference type="NCBI Taxonomy" id="1214102"/>
    <lineage>
        <taxon>Bacteria</taxon>
        <taxon>Bacillati</taxon>
        <taxon>Actinomycetota</taxon>
        <taxon>Actinomycetes</taxon>
        <taxon>Mycobacteriales</taxon>
        <taxon>Mycobacteriaceae</taxon>
        <taxon>Mycolicibacterium</taxon>
    </lineage>
</organism>
<dbReference type="Proteomes" id="UP000006043">
    <property type="component" value="Unassembled WGS sequence"/>
</dbReference>
<comment type="caution">
    <text evidence="5">The sequence shown here is derived from an EMBL/GenBank/DDBJ whole genome shotgun (WGS) entry which is preliminary data.</text>
</comment>
<evidence type="ECO:0000313" key="6">
    <source>
        <dbReference type="Proteomes" id="UP000006043"/>
    </source>
</evidence>
<evidence type="ECO:0000256" key="2">
    <source>
        <dbReference type="ARBA" id="ARBA00022747"/>
    </source>
</evidence>
<proteinExistence type="inferred from homology"/>
<name>K0V7Q6_MYCFO</name>
<dbReference type="InterPro" id="IPR044946">
    <property type="entry name" value="Restrct_endonuc_typeI_TRD_sf"/>
</dbReference>
<dbReference type="GO" id="GO:0009307">
    <property type="term" value="P:DNA restriction-modification system"/>
    <property type="evidence" value="ECO:0007669"/>
    <property type="project" value="UniProtKB-KW"/>
</dbReference>
<evidence type="ECO:0000256" key="1">
    <source>
        <dbReference type="ARBA" id="ARBA00010923"/>
    </source>
</evidence>
<dbReference type="AlphaFoldDB" id="K0V7Q6"/>
<feature type="domain" description="Type I restriction modification DNA specificity" evidence="4">
    <location>
        <begin position="200"/>
        <end position="335"/>
    </location>
</feature>
<dbReference type="PANTHER" id="PTHR30408:SF12">
    <property type="entry name" value="TYPE I RESTRICTION ENZYME MJAVIII SPECIFICITY SUBUNIT"/>
    <property type="match status" value="1"/>
</dbReference>
<dbReference type="EMBL" id="ALQB01000018">
    <property type="protein sequence ID" value="EJZ15031.1"/>
    <property type="molecule type" value="Genomic_DNA"/>
</dbReference>
<dbReference type="SUPFAM" id="SSF116734">
    <property type="entry name" value="DNA methylase specificity domain"/>
    <property type="match status" value="2"/>
</dbReference>
<evidence type="ECO:0000313" key="5">
    <source>
        <dbReference type="EMBL" id="EJZ15031.1"/>
    </source>
</evidence>
<sequence>MLTLTEKNGFVHQSDRFHKRLATEDVSKYKVVRRNDIAFNPYLLWAGAVAQNTIVDEGIISPLYPTFKVRNGFDPRYVARLLLSPQMISVYDTIAFGSVPRRRRSSVSDFLALEITDPPSLDEQRRIAAILDHTDNLRAKRRRITGRLDPLKQAIYVNMFSHSDWPTIELAKLCSSPDDIRCGPFGTQLQKSEVVDHGVPLWGIKNVNSGFTLPPFEFLESATARRLNQYSVEPNDIVMTRKGTVGNCAVYPQGLTAGIMHSDLLRLRVDPERVQPAFVAHQLHFDPRVKQQMMAMSSGAVMPGLNVGRLKGLRVVAPPLEHQVIFAERMQELDKLVHSSDRHHHQLDKLFASLQARAFRGKL</sequence>